<evidence type="ECO:0000313" key="1">
    <source>
        <dbReference type="EMBL" id="SVB71067.1"/>
    </source>
</evidence>
<sequence length="135" mass="15232">VRTLLLMLTLLCSTQLFAHGTIIINNVKHSKGYIDVKIYDNKDSFLKEKLATEIVRKKATQGKTVVPLSKIHEGQIAIVVYHDEDGNGKMKTGLFWRPKEGFAFSNDYKPKGPPKFSKTAITLIHGETVEIQLNY</sequence>
<gene>
    <name evidence="1" type="ORF">METZ01_LOCUS223921</name>
</gene>
<dbReference type="EMBL" id="UINC01053939">
    <property type="protein sequence ID" value="SVB71067.1"/>
    <property type="molecule type" value="Genomic_DNA"/>
</dbReference>
<organism evidence="1">
    <name type="scientific">marine metagenome</name>
    <dbReference type="NCBI Taxonomy" id="408172"/>
    <lineage>
        <taxon>unclassified sequences</taxon>
        <taxon>metagenomes</taxon>
        <taxon>ecological metagenomes</taxon>
    </lineage>
</organism>
<protein>
    <recommendedName>
        <fullName evidence="2">DUF2141 domain-containing protein</fullName>
    </recommendedName>
</protein>
<name>A0A382G921_9ZZZZ</name>
<dbReference type="AlphaFoldDB" id="A0A382G921"/>
<feature type="non-terminal residue" evidence="1">
    <location>
        <position position="1"/>
    </location>
</feature>
<reference evidence="1" key="1">
    <citation type="submission" date="2018-05" db="EMBL/GenBank/DDBJ databases">
        <authorList>
            <person name="Lanie J.A."/>
            <person name="Ng W.-L."/>
            <person name="Kazmierczak K.M."/>
            <person name="Andrzejewski T.M."/>
            <person name="Davidsen T.M."/>
            <person name="Wayne K.J."/>
            <person name="Tettelin H."/>
            <person name="Glass J.I."/>
            <person name="Rusch D."/>
            <person name="Podicherti R."/>
            <person name="Tsui H.-C.T."/>
            <person name="Winkler M.E."/>
        </authorList>
    </citation>
    <scope>NUCLEOTIDE SEQUENCE</scope>
</reference>
<proteinExistence type="predicted"/>
<accession>A0A382G921</accession>
<evidence type="ECO:0008006" key="2">
    <source>
        <dbReference type="Google" id="ProtNLM"/>
    </source>
</evidence>
<dbReference type="InterPro" id="IPR018673">
    <property type="entry name" value="DUF2141"/>
</dbReference>
<dbReference type="Pfam" id="PF09912">
    <property type="entry name" value="DUF2141"/>
    <property type="match status" value="1"/>
</dbReference>